<dbReference type="GO" id="GO:0005829">
    <property type="term" value="C:cytosol"/>
    <property type="evidence" value="ECO:0007669"/>
    <property type="project" value="TreeGrafter"/>
</dbReference>
<dbReference type="EMBL" id="CP021886">
    <property type="protein sequence ID" value="AWI34079.1"/>
    <property type="molecule type" value="Genomic_DNA"/>
</dbReference>
<dbReference type="GO" id="GO:0046872">
    <property type="term" value="F:metal ion binding"/>
    <property type="evidence" value="ECO:0007669"/>
    <property type="project" value="UniProtKB-KW"/>
</dbReference>
<keyword evidence="5 10" id="KW-0547">Nucleotide-binding</keyword>
<dbReference type="KEGG" id="had:CDV25_04295"/>
<dbReference type="GO" id="GO:0002098">
    <property type="term" value="P:tRNA wobble uridine modification"/>
    <property type="evidence" value="ECO:0007669"/>
    <property type="project" value="TreeGrafter"/>
</dbReference>
<dbReference type="Pfam" id="PF01926">
    <property type="entry name" value="MMR_HSR1"/>
    <property type="match status" value="1"/>
</dbReference>
<name>A0A2U8FCY4_9HELI</name>
<proteinExistence type="inferred from homology"/>
<dbReference type="HAMAP" id="MF_00379">
    <property type="entry name" value="GTPase_MnmE"/>
    <property type="match status" value="1"/>
</dbReference>
<dbReference type="Proteomes" id="UP000244890">
    <property type="component" value="Chromosome"/>
</dbReference>
<dbReference type="InterPro" id="IPR027417">
    <property type="entry name" value="P-loop_NTPase"/>
</dbReference>
<dbReference type="EC" id="3.6.-.-" evidence="10"/>
<evidence type="ECO:0000256" key="4">
    <source>
        <dbReference type="ARBA" id="ARBA00022723"/>
    </source>
</evidence>
<feature type="domain" description="TrmE-type G" evidence="12">
    <location>
        <begin position="220"/>
        <end position="379"/>
    </location>
</feature>
<dbReference type="InterPro" id="IPR006073">
    <property type="entry name" value="GTP-bd"/>
</dbReference>
<reference evidence="13 14" key="1">
    <citation type="submission" date="2017-06" db="EMBL/GenBank/DDBJ databases">
        <title>Complete genome of Helicobacter apodemus.</title>
        <authorList>
            <person name="Cho S."/>
        </authorList>
    </citation>
    <scope>NUCLEOTIDE SEQUENCE [LARGE SCALE GENOMIC DNA]</scope>
    <source>
        <strain evidence="14">SNUVETPUB-15-01</strain>
    </source>
</reference>
<dbReference type="GO" id="GO:0003924">
    <property type="term" value="F:GTPase activity"/>
    <property type="evidence" value="ECO:0007669"/>
    <property type="project" value="UniProtKB-UniRule"/>
</dbReference>
<feature type="binding site" evidence="10">
    <location>
        <position position="25"/>
    </location>
    <ligand>
        <name>(6S)-5-formyl-5,6,7,8-tetrahydrofolate</name>
        <dbReference type="ChEBI" id="CHEBI:57457"/>
    </ligand>
</feature>
<evidence type="ECO:0000256" key="8">
    <source>
        <dbReference type="ARBA" id="ARBA00022958"/>
    </source>
</evidence>
<sequence>MTSITHSTIVAPATTYGNSSLNVIRLSGTRSLDIASQLAKKDLTTLQPRFAKLTKIYFENNILLDECIIIYFKSPHSYTTEDIVEFQCHGGTFIAKSIIEECIKYGATLAKPGEFTKRAFLGGRIDLTQAQAVAKLIQSNNAQAHKMLMRHLKGEMQEFCEDLRESLLKILAHSEVFIDYAEEELPQNLLQSIQDQLDSILHTLSNLSEQSHQKRNIFEGYKICIIGKPNVGKSSLLNALLKDNRAIVSDIAGTTRDSIEESFMLDGHLLRLIDTAGIRKNADVIENEGIQRSLQKAKDSDLLLALFDNSRILDDEDLAILDLLEKYKDSKKIVVIINKVDLETCFNQESLAPFQPLLLSLKNKDSLQSLKNHLKTILSSQDDNHTLLLTSQYQFEAIQTCVQVLKASIIPLQNGELELFSFHINEALQAIASLTRPYEYSQMLDKMFSDFCLGK</sequence>
<evidence type="ECO:0000256" key="3">
    <source>
        <dbReference type="ARBA" id="ARBA00022694"/>
    </source>
</evidence>
<keyword evidence="3 10" id="KW-0819">tRNA processing</keyword>
<dbReference type="CDD" id="cd14858">
    <property type="entry name" value="TrmE_N"/>
    <property type="match status" value="1"/>
</dbReference>
<dbReference type="PANTHER" id="PTHR42714">
    <property type="entry name" value="TRNA MODIFICATION GTPASE GTPBP3"/>
    <property type="match status" value="1"/>
</dbReference>
<dbReference type="OrthoDB" id="9805918at2"/>
<dbReference type="NCBIfam" id="TIGR00231">
    <property type="entry name" value="small_GTP"/>
    <property type="match status" value="1"/>
</dbReference>
<evidence type="ECO:0000256" key="6">
    <source>
        <dbReference type="ARBA" id="ARBA00022801"/>
    </source>
</evidence>
<evidence type="ECO:0000256" key="9">
    <source>
        <dbReference type="ARBA" id="ARBA00023134"/>
    </source>
</evidence>
<feature type="binding site" evidence="10">
    <location>
        <position position="85"/>
    </location>
    <ligand>
        <name>(6S)-5-formyl-5,6,7,8-tetrahydrofolate</name>
        <dbReference type="ChEBI" id="CHEBI:57457"/>
    </ligand>
</feature>
<comment type="similarity">
    <text evidence="1 10 11">Belongs to the TRAFAC class TrmE-Era-EngA-EngB-Septin-like GTPase superfamily. TrmE GTPase family.</text>
</comment>
<keyword evidence="2 10" id="KW-0963">Cytoplasm</keyword>
<keyword evidence="7 10" id="KW-0460">Magnesium</keyword>
<dbReference type="InterPro" id="IPR018948">
    <property type="entry name" value="GTP-bd_TrmE_N"/>
</dbReference>
<feature type="binding site" evidence="10">
    <location>
        <position position="254"/>
    </location>
    <ligand>
        <name>K(+)</name>
        <dbReference type="ChEBI" id="CHEBI:29103"/>
    </ligand>
</feature>
<gene>
    <name evidence="10" type="primary">mnmE</name>
    <name evidence="10" type="synonym">trmE</name>
    <name evidence="13" type="ORF">CDV25_04295</name>
</gene>
<protein>
    <recommendedName>
        <fullName evidence="10">tRNA modification GTPase MnmE</fullName>
        <ecNumber evidence="10">3.6.-.-</ecNumber>
    </recommendedName>
</protein>
<keyword evidence="4 10" id="KW-0479">Metal-binding</keyword>
<feature type="binding site" evidence="10">
    <location>
        <position position="251"/>
    </location>
    <ligand>
        <name>K(+)</name>
        <dbReference type="ChEBI" id="CHEBI:29103"/>
    </ligand>
</feature>
<evidence type="ECO:0000256" key="11">
    <source>
        <dbReference type="RuleBase" id="RU003313"/>
    </source>
</evidence>
<dbReference type="PROSITE" id="PS51709">
    <property type="entry name" value="G_TRME"/>
    <property type="match status" value="1"/>
</dbReference>
<dbReference type="CDD" id="cd04164">
    <property type="entry name" value="trmE"/>
    <property type="match status" value="1"/>
</dbReference>
<evidence type="ECO:0000256" key="1">
    <source>
        <dbReference type="ARBA" id="ARBA00011043"/>
    </source>
</evidence>
<feature type="binding site" evidence="10">
    <location>
        <begin position="230"/>
        <end position="235"/>
    </location>
    <ligand>
        <name>GTP</name>
        <dbReference type="ChEBI" id="CHEBI:37565"/>
    </ligand>
</feature>
<dbReference type="Gene3D" id="3.40.50.300">
    <property type="entry name" value="P-loop containing nucleotide triphosphate hydrolases"/>
    <property type="match status" value="1"/>
</dbReference>
<evidence type="ECO:0000313" key="13">
    <source>
        <dbReference type="EMBL" id="AWI34079.1"/>
    </source>
</evidence>
<dbReference type="InterPro" id="IPR004520">
    <property type="entry name" value="GTPase_MnmE"/>
</dbReference>
<dbReference type="InterPro" id="IPR031168">
    <property type="entry name" value="G_TrmE"/>
</dbReference>
<comment type="cofactor">
    <cofactor evidence="10">
        <name>K(+)</name>
        <dbReference type="ChEBI" id="CHEBI:29103"/>
    </cofactor>
    <text evidence="10">Binds 1 potassium ion per subunit.</text>
</comment>
<dbReference type="GO" id="GO:0005525">
    <property type="term" value="F:GTP binding"/>
    <property type="evidence" value="ECO:0007669"/>
    <property type="project" value="UniProtKB-UniRule"/>
</dbReference>
<comment type="subunit">
    <text evidence="10">Homodimer. Heterotetramer of two MnmE and two MnmG subunits.</text>
</comment>
<feature type="binding site" evidence="10">
    <location>
        <begin position="274"/>
        <end position="277"/>
    </location>
    <ligand>
        <name>GTP</name>
        <dbReference type="ChEBI" id="CHEBI:37565"/>
    </ligand>
</feature>
<dbReference type="InterPro" id="IPR027266">
    <property type="entry name" value="TrmE/GcvT-like"/>
</dbReference>
<feature type="binding site" evidence="10">
    <location>
        <begin position="249"/>
        <end position="255"/>
    </location>
    <ligand>
        <name>GTP</name>
        <dbReference type="ChEBI" id="CHEBI:37565"/>
    </ligand>
</feature>
<dbReference type="NCBIfam" id="TIGR00450">
    <property type="entry name" value="mnmE_trmE_thdF"/>
    <property type="match status" value="1"/>
</dbReference>
<comment type="caution">
    <text evidence="10">Lacks conserved residue(s) required for the propagation of feature annotation.</text>
</comment>
<keyword evidence="9 10" id="KW-0342">GTP-binding</keyword>
<dbReference type="PANTHER" id="PTHR42714:SF2">
    <property type="entry name" value="TRNA MODIFICATION GTPASE GTPBP3, MITOCHONDRIAL"/>
    <property type="match status" value="1"/>
</dbReference>
<dbReference type="InterPro" id="IPR025867">
    <property type="entry name" value="MnmE_helical"/>
</dbReference>
<dbReference type="PRINTS" id="PR00326">
    <property type="entry name" value="GTP1OBG"/>
</dbReference>
<feature type="binding site" evidence="10">
    <location>
        <position position="124"/>
    </location>
    <ligand>
        <name>(6S)-5-formyl-5,6,7,8-tetrahydrofolate</name>
        <dbReference type="ChEBI" id="CHEBI:57457"/>
    </ligand>
</feature>
<evidence type="ECO:0000256" key="7">
    <source>
        <dbReference type="ARBA" id="ARBA00022842"/>
    </source>
</evidence>
<evidence type="ECO:0000256" key="10">
    <source>
        <dbReference type="HAMAP-Rule" id="MF_00379"/>
    </source>
</evidence>
<dbReference type="RefSeq" id="WP_108910921.1">
    <property type="nucleotide sequence ID" value="NZ_CP021886.1"/>
</dbReference>
<evidence type="ECO:0000256" key="5">
    <source>
        <dbReference type="ARBA" id="ARBA00022741"/>
    </source>
</evidence>
<evidence type="ECO:0000259" key="12">
    <source>
        <dbReference type="PROSITE" id="PS51709"/>
    </source>
</evidence>
<evidence type="ECO:0000313" key="14">
    <source>
        <dbReference type="Proteomes" id="UP000244890"/>
    </source>
</evidence>
<feature type="binding site" evidence="10">
    <location>
        <position position="455"/>
    </location>
    <ligand>
        <name>(6S)-5-formyl-5,6,7,8-tetrahydrofolate</name>
        <dbReference type="ChEBI" id="CHEBI:57457"/>
    </ligand>
</feature>
<feature type="binding site" evidence="10">
    <location>
        <position position="255"/>
    </location>
    <ligand>
        <name>Mg(2+)</name>
        <dbReference type="ChEBI" id="CHEBI:18420"/>
    </ligand>
</feature>
<feature type="binding site" evidence="10">
    <location>
        <position position="230"/>
    </location>
    <ligand>
        <name>K(+)</name>
        <dbReference type="ChEBI" id="CHEBI:29103"/>
    </ligand>
</feature>
<dbReference type="Pfam" id="PF10396">
    <property type="entry name" value="TrmE_N"/>
    <property type="match status" value="1"/>
</dbReference>
<dbReference type="InterPro" id="IPR027368">
    <property type="entry name" value="MnmE_dom2"/>
</dbReference>
<dbReference type="InterPro" id="IPR005225">
    <property type="entry name" value="Small_GTP-bd"/>
</dbReference>
<dbReference type="Gene3D" id="1.20.120.430">
    <property type="entry name" value="tRNA modification GTPase MnmE domain 2"/>
    <property type="match status" value="1"/>
</dbReference>
<dbReference type="Pfam" id="PF12631">
    <property type="entry name" value="MnmE_helical"/>
    <property type="match status" value="1"/>
</dbReference>
<keyword evidence="6 10" id="KW-0378">Hydrolase</keyword>
<dbReference type="FunFam" id="3.40.50.300:FF:001376">
    <property type="entry name" value="tRNA modification GTPase MnmE"/>
    <property type="match status" value="1"/>
</dbReference>
<comment type="subcellular location">
    <subcellularLocation>
        <location evidence="10">Cytoplasm</location>
    </subcellularLocation>
</comment>
<keyword evidence="8 10" id="KW-0630">Potassium</keyword>
<organism evidence="13 14">
    <name type="scientific">Helicobacter apodemus</name>
    <dbReference type="NCBI Taxonomy" id="135569"/>
    <lineage>
        <taxon>Bacteria</taxon>
        <taxon>Pseudomonadati</taxon>
        <taxon>Campylobacterota</taxon>
        <taxon>Epsilonproteobacteria</taxon>
        <taxon>Campylobacterales</taxon>
        <taxon>Helicobacteraceae</taxon>
        <taxon>Helicobacter</taxon>
    </lineage>
</organism>
<dbReference type="AlphaFoldDB" id="A0A2U8FCY4"/>
<feature type="binding site" evidence="10">
    <location>
        <position position="234"/>
    </location>
    <ligand>
        <name>Mg(2+)</name>
        <dbReference type="ChEBI" id="CHEBI:18420"/>
    </ligand>
</feature>
<dbReference type="Gene3D" id="3.30.1360.120">
    <property type="entry name" value="Probable tRNA modification gtpase trme, domain 1"/>
    <property type="match status" value="1"/>
</dbReference>
<comment type="function">
    <text evidence="10">Exhibits a very high intrinsic GTPase hydrolysis rate. Involved in the addition of a carboxymethylaminomethyl (cmnm) group at the wobble position (U34) of certain tRNAs, forming tRNA-cmnm(5)s(2)U34.</text>
</comment>
<dbReference type="SUPFAM" id="SSF52540">
    <property type="entry name" value="P-loop containing nucleoside triphosphate hydrolases"/>
    <property type="match status" value="1"/>
</dbReference>
<evidence type="ECO:0000256" key="2">
    <source>
        <dbReference type="ARBA" id="ARBA00022490"/>
    </source>
</evidence>
<feature type="binding site" evidence="10">
    <location>
        <position position="249"/>
    </location>
    <ligand>
        <name>K(+)</name>
        <dbReference type="ChEBI" id="CHEBI:29103"/>
    </ligand>
</feature>
<dbReference type="GO" id="GO:0030488">
    <property type="term" value="P:tRNA methylation"/>
    <property type="evidence" value="ECO:0007669"/>
    <property type="project" value="TreeGrafter"/>
</dbReference>
<accession>A0A2U8FCY4</accession>